<comment type="catalytic activity">
    <reaction evidence="8">
        <text>kanamycin B + acetyl-CoA = N(6')-acetylkanamycin B + CoA + H(+)</text>
        <dbReference type="Rhea" id="RHEA:16449"/>
        <dbReference type="ChEBI" id="CHEBI:15378"/>
        <dbReference type="ChEBI" id="CHEBI:57287"/>
        <dbReference type="ChEBI" id="CHEBI:57288"/>
        <dbReference type="ChEBI" id="CHEBI:58390"/>
        <dbReference type="ChEBI" id="CHEBI:58549"/>
        <dbReference type="EC" id="2.3.1.82"/>
    </reaction>
</comment>
<dbReference type="Pfam" id="PF00583">
    <property type="entry name" value="Acetyltransf_1"/>
    <property type="match status" value="1"/>
</dbReference>
<evidence type="ECO:0000256" key="2">
    <source>
        <dbReference type="ARBA" id="ARBA00012888"/>
    </source>
</evidence>
<keyword evidence="6" id="KW-0012">Acyltransferase</keyword>
<dbReference type="SUPFAM" id="SSF55729">
    <property type="entry name" value="Acyl-CoA N-acyltransferases (Nat)"/>
    <property type="match status" value="1"/>
</dbReference>
<keyword evidence="11" id="KW-1185">Reference proteome</keyword>
<dbReference type="Proteomes" id="UP001057868">
    <property type="component" value="Unassembled WGS sequence"/>
</dbReference>
<dbReference type="PIRSF" id="PIRSF000452">
    <property type="entry name" value="6-N-acetyltransf"/>
    <property type="match status" value="1"/>
</dbReference>
<keyword evidence="4" id="KW-0808">Transferase</keyword>
<name>A0A9W5Y0Z3_9CLOT</name>
<evidence type="ECO:0000259" key="9">
    <source>
        <dbReference type="PROSITE" id="PS51186"/>
    </source>
</evidence>
<dbReference type="PANTHER" id="PTHR43072">
    <property type="entry name" value="N-ACETYLTRANSFERASE"/>
    <property type="match status" value="1"/>
</dbReference>
<comment type="caution">
    <text evidence="10">The sequence shown here is derived from an EMBL/GenBank/DDBJ whole genome shotgun (WGS) entry which is preliminary data.</text>
</comment>
<evidence type="ECO:0000256" key="1">
    <source>
        <dbReference type="ARBA" id="ARBA00011738"/>
    </source>
</evidence>
<evidence type="ECO:0000256" key="5">
    <source>
        <dbReference type="ARBA" id="ARBA00023251"/>
    </source>
</evidence>
<evidence type="ECO:0000313" key="11">
    <source>
        <dbReference type="Proteomes" id="UP001057868"/>
    </source>
</evidence>
<dbReference type="RefSeq" id="WP_261851644.1">
    <property type="nucleotide sequence ID" value="NZ_BQXY01000002.1"/>
</dbReference>
<feature type="domain" description="N-acetyltransferase" evidence="9">
    <location>
        <begin position="21"/>
        <end position="166"/>
    </location>
</feature>
<proteinExistence type="predicted"/>
<comment type="subunit">
    <text evidence="1">Homodimer.</text>
</comment>
<evidence type="ECO:0000256" key="7">
    <source>
        <dbReference type="ARBA" id="ARBA00029660"/>
    </source>
</evidence>
<dbReference type="Gene3D" id="3.40.630.30">
    <property type="match status" value="1"/>
</dbReference>
<dbReference type="AlphaFoldDB" id="A0A9W5Y0Z3"/>
<dbReference type="PROSITE" id="PS51186">
    <property type="entry name" value="GNAT"/>
    <property type="match status" value="1"/>
</dbReference>
<sequence length="166" mass="19377">MSYKHFVLGGFMEFSISLQEYSFERVTRETINHLVDLALELWPDNERENLLRDTLLLLDDLENNIFFVCKNINQYIGFIHVSLRHDYVEGAYFSPTGFIEGIYVKESFRGIGIARKLVEYGEAWSREKGCSQLASDIELNNKCSFNFHNSIGFKEVNRIICFIKNI</sequence>
<dbReference type="InterPro" id="IPR016181">
    <property type="entry name" value="Acyl_CoA_acyltransferase"/>
</dbReference>
<evidence type="ECO:0000256" key="8">
    <source>
        <dbReference type="ARBA" id="ARBA00048923"/>
    </source>
</evidence>
<dbReference type="InterPro" id="IPR000182">
    <property type="entry name" value="GNAT_dom"/>
</dbReference>
<evidence type="ECO:0000313" key="10">
    <source>
        <dbReference type="EMBL" id="GKU24628.1"/>
    </source>
</evidence>
<keyword evidence="5" id="KW-0046">Antibiotic resistance</keyword>
<dbReference type="CDD" id="cd04301">
    <property type="entry name" value="NAT_SF"/>
    <property type="match status" value="1"/>
</dbReference>
<dbReference type="GO" id="GO:0046677">
    <property type="term" value="P:response to antibiotic"/>
    <property type="evidence" value="ECO:0007669"/>
    <property type="project" value="UniProtKB-KW"/>
</dbReference>
<dbReference type="EMBL" id="BQXY01000002">
    <property type="protein sequence ID" value="GKU24628.1"/>
    <property type="molecule type" value="Genomic_DNA"/>
</dbReference>
<dbReference type="GO" id="GO:0047663">
    <property type="term" value="F:aminoglycoside 6'-N-acetyltransferase activity"/>
    <property type="evidence" value="ECO:0007669"/>
    <property type="project" value="UniProtKB-EC"/>
</dbReference>
<dbReference type="EC" id="2.3.1.82" evidence="2"/>
<organism evidence="10 11">
    <name type="scientific">Clostridium folliculivorans</name>
    <dbReference type="NCBI Taxonomy" id="2886038"/>
    <lineage>
        <taxon>Bacteria</taxon>
        <taxon>Bacillati</taxon>
        <taxon>Bacillota</taxon>
        <taxon>Clostridia</taxon>
        <taxon>Eubacteriales</taxon>
        <taxon>Clostridiaceae</taxon>
        <taxon>Clostridium</taxon>
    </lineage>
</organism>
<dbReference type="NCBIfam" id="NF043067">
    <property type="entry name" value="AAC_6p_group_E"/>
    <property type="match status" value="1"/>
</dbReference>
<evidence type="ECO:0000256" key="4">
    <source>
        <dbReference type="ARBA" id="ARBA00022679"/>
    </source>
</evidence>
<evidence type="ECO:0000256" key="3">
    <source>
        <dbReference type="ARBA" id="ARBA00017677"/>
    </source>
</evidence>
<evidence type="ECO:0000256" key="6">
    <source>
        <dbReference type="ARBA" id="ARBA00023315"/>
    </source>
</evidence>
<gene>
    <name evidence="10" type="ORF">CFOLD11_14540</name>
</gene>
<protein>
    <recommendedName>
        <fullName evidence="3">Aminoglycoside N(6')-acetyltransferase type 1</fullName>
        <ecNumber evidence="2">2.3.1.82</ecNumber>
    </recommendedName>
    <alternativeName>
        <fullName evidence="7">Aminoglycoside resistance protein</fullName>
    </alternativeName>
</protein>
<accession>A0A9W5Y0Z3</accession>
<dbReference type="InterPro" id="IPR024170">
    <property type="entry name" value="Aminoglycoside_N6-AcTrfrase"/>
</dbReference>
<reference evidence="10" key="1">
    <citation type="journal article" date="2023" name="Int. J. Syst. Evol. Microbiol.">
        <title>&lt;i&gt;Clostridium folliculivorans&lt;/i&gt; sp. nov., isolated from soil samples of an organic paddy in Japan.</title>
        <authorList>
            <person name="Tazawa J."/>
            <person name="Kobayashi H."/>
            <person name="Tanizawa Y."/>
            <person name="Uchino A."/>
            <person name="Tanaka F."/>
            <person name="Urashima Y."/>
            <person name="Miura S."/>
            <person name="Sakamoto M."/>
            <person name="Ohkuma M."/>
            <person name="Tohno M."/>
        </authorList>
    </citation>
    <scope>NUCLEOTIDE SEQUENCE</scope>
    <source>
        <strain evidence="10">D1-1</strain>
    </source>
</reference>